<proteinExistence type="predicted"/>
<protein>
    <recommendedName>
        <fullName evidence="3">Transposase IS4-like domain-containing protein</fullName>
    </recommendedName>
</protein>
<dbReference type="NCBIfam" id="NF033564">
    <property type="entry name" value="transpos_ISAs1"/>
    <property type="match status" value="1"/>
</dbReference>
<evidence type="ECO:0000313" key="1">
    <source>
        <dbReference type="EMBL" id="PIY33009.1"/>
    </source>
</evidence>
<dbReference type="InterPro" id="IPR051698">
    <property type="entry name" value="Transposase_11-like"/>
</dbReference>
<comment type="caution">
    <text evidence="1">The sequence shown here is derived from an EMBL/GenBank/DDBJ whole genome shotgun (WGS) entry which is preliminary data.</text>
</comment>
<evidence type="ECO:0000313" key="2">
    <source>
        <dbReference type="Proteomes" id="UP000230646"/>
    </source>
</evidence>
<organism evidence="1 2">
    <name type="scientific">Candidatus Infernicultor aquiphilus</name>
    <dbReference type="NCBI Taxonomy" id="1805029"/>
    <lineage>
        <taxon>Bacteria</taxon>
        <taxon>Pseudomonadati</taxon>
        <taxon>Atribacterota</taxon>
        <taxon>Candidatus Phoenicimicrobiia</taxon>
        <taxon>Candidatus Pheonicimicrobiales</taxon>
        <taxon>Candidatus Phoenicimicrobiaceae</taxon>
        <taxon>Candidatus Infernicultor</taxon>
    </lineage>
</organism>
<dbReference type="PANTHER" id="PTHR30298:SF0">
    <property type="entry name" value="PROTEIN YBFL-RELATED"/>
    <property type="match status" value="1"/>
</dbReference>
<evidence type="ECO:0008006" key="3">
    <source>
        <dbReference type="Google" id="ProtNLM"/>
    </source>
</evidence>
<accession>A0A2M7PQV5</accession>
<dbReference type="AlphaFoldDB" id="A0A2M7PQV5"/>
<gene>
    <name evidence="1" type="ORF">COZ07_03725</name>
</gene>
<name>A0A2M7PQV5_9BACT</name>
<dbReference type="EMBL" id="PFKO01000138">
    <property type="protein sequence ID" value="PIY33009.1"/>
    <property type="molecule type" value="Genomic_DNA"/>
</dbReference>
<dbReference type="Proteomes" id="UP000230646">
    <property type="component" value="Unassembled WGS sequence"/>
</dbReference>
<dbReference type="InterPro" id="IPR047647">
    <property type="entry name" value="ISAs1_transpos"/>
</dbReference>
<reference evidence="1 2" key="1">
    <citation type="submission" date="2017-09" db="EMBL/GenBank/DDBJ databases">
        <title>Depth-based differentiation of microbial function through sediment-hosted aquifers and enrichment of novel symbionts in the deep terrestrial subsurface.</title>
        <authorList>
            <person name="Probst A.J."/>
            <person name="Ladd B."/>
            <person name="Jarett J.K."/>
            <person name="Geller-Mcgrath D.E."/>
            <person name="Sieber C.M."/>
            <person name="Emerson J.B."/>
            <person name="Anantharaman K."/>
            <person name="Thomas B.C."/>
            <person name="Malmstrom R."/>
            <person name="Stieglmeier M."/>
            <person name="Klingl A."/>
            <person name="Woyke T."/>
            <person name="Ryan C.M."/>
            <person name="Banfield J.F."/>
        </authorList>
    </citation>
    <scope>NUCLEOTIDE SEQUENCE [LARGE SCALE GENOMIC DNA]</scope>
    <source>
        <strain evidence="1">CG_4_10_14_3_um_filter_34_13</strain>
    </source>
</reference>
<dbReference type="PANTHER" id="PTHR30298">
    <property type="entry name" value="H REPEAT-ASSOCIATED PREDICTED TRANSPOSASE"/>
    <property type="match status" value="1"/>
</dbReference>
<sequence>MKVSKNNLDEANKKKWESVNSIIEVERIVKFKEKTTKEIAYFISDLKPEVGAKYFYEGIRSHWQIESFHYIKDKTFLEDDWKVKTKHAPANYSLIRNLAINIFRNRGFECIQEAIEKCANNVPFMLSLL</sequence>